<dbReference type="InterPro" id="IPR044143">
    <property type="entry name" value="GlgB_N_E_set_prok"/>
</dbReference>
<evidence type="ECO:0000256" key="2">
    <source>
        <dbReference type="ARBA" id="ARBA00004964"/>
    </source>
</evidence>
<dbReference type="InterPro" id="IPR054169">
    <property type="entry name" value="GlgB_N"/>
</dbReference>
<dbReference type="NCBIfam" id="NF008967">
    <property type="entry name" value="PRK12313.1"/>
    <property type="match status" value="1"/>
</dbReference>
<dbReference type="InterPro" id="IPR013780">
    <property type="entry name" value="Glyco_hydro_b"/>
</dbReference>
<comment type="caution">
    <text evidence="11">The sequence shown here is derived from an EMBL/GenBank/DDBJ whole genome shotgun (WGS) entry which is preliminary data.</text>
</comment>
<dbReference type="NCBIfam" id="TIGR01515">
    <property type="entry name" value="branching_enzym"/>
    <property type="match status" value="1"/>
</dbReference>
<evidence type="ECO:0000256" key="3">
    <source>
        <dbReference type="ARBA" id="ARBA00009000"/>
    </source>
</evidence>
<dbReference type="InterPro" id="IPR004193">
    <property type="entry name" value="Glyco_hydro_13_N"/>
</dbReference>
<name>A0ABX0BDX6_9MICO</name>
<evidence type="ECO:0000259" key="10">
    <source>
        <dbReference type="SMART" id="SM00642"/>
    </source>
</evidence>
<evidence type="ECO:0000256" key="5">
    <source>
        <dbReference type="ARBA" id="ARBA00022676"/>
    </source>
</evidence>
<dbReference type="PANTHER" id="PTHR43651:SF3">
    <property type="entry name" value="1,4-ALPHA-GLUCAN-BRANCHING ENZYME"/>
    <property type="match status" value="1"/>
</dbReference>
<accession>A0ABX0BDX6</accession>
<reference evidence="11 12" key="1">
    <citation type="journal article" date="2021" name="Arch. Microbiol.">
        <title>Cellulosimicrobium fucosivorans sp. nov., isolated from San Elijo Lagoon, contains a fucose metabolic pathway linked to carotenoid production.</title>
        <authorList>
            <person name="Aviles F.A."/>
            <person name="Kyndt J.A."/>
        </authorList>
    </citation>
    <scope>NUCLEOTIDE SEQUENCE [LARGE SCALE GENOMIC DNA]</scope>
    <source>
        <strain evidence="11 12">SE3</strain>
    </source>
</reference>
<dbReference type="EC" id="2.4.1.18" evidence="9"/>
<gene>
    <name evidence="9 11" type="primary">glgB</name>
    <name evidence="11" type="ORF">GYH36_10395</name>
</gene>
<dbReference type="PIRSF" id="PIRSF000463">
    <property type="entry name" value="GlgB"/>
    <property type="match status" value="1"/>
</dbReference>
<keyword evidence="4 9" id="KW-0321">Glycogen metabolism</keyword>
<feature type="domain" description="Glycosyl hydrolase family 13 catalytic" evidence="10">
    <location>
        <begin position="269"/>
        <end position="611"/>
    </location>
</feature>
<comment type="pathway">
    <text evidence="2 9">Glycan biosynthesis; glycogen biosynthesis.</text>
</comment>
<evidence type="ECO:0000256" key="8">
    <source>
        <dbReference type="ARBA" id="ARBA00023277"/>
    </source>
</evidence>
<dbReference type="Gene3D" id="2.60.40.1180">
    <property type="entry name" value="Golgi alpha-mannosidase II"/>
    <property type="match status" value="1"/>
</dbReference>
<dbReference type="SMART" id="SM00642">
    <property type="entry name" value="Aamy"/>
    <property type="match status" value="1"/>
</dbReference>
<dbReference type="Pfam" id="PF02806">
    <property type="entry name" value="Alpha-amylase_C"/>
    <property type="match status" value="1"/>
</dbReference>
<feature type="active site" description="Nucleophile" evidence="9">
    <location>
        <position position="421"/>
    </location>
</feature>
<dbReference type="RefSeq" id="WP_162289806.1">
    <property type="nucleotide sequence ID" value="NZ_JAAFAN010000030.1"/>
</dbReference>
<keyword evidence="12" id="KW-1185">Reference proteome</keyword>
<dbReference type="CDD" id="cd11322">
    <property type="entry name" value="AmyAc_Glg_BE"/>
    <property type="match status" value="1"/>
</dbReference>
<organism evidence="11 12">
    <name type="scientific">Cellulosimicrobium composti</name>
    <dbReference type="NCBI Taxonomy" id="2672572"/>
    <lineage>
        <taxon>Bacteria</taxon>
        <taxon>Bacillati</taxon>
        <taxon>Actinomycetota</taxon>
        <taxon>Actinomycetes</taxon>
        <taxon>Micrococcales</taxon>
        <taxon>Promicromonosporaceae</taxon>
        <taxon>Cellulosimicrobium</taxon>
    </lineage>
</organism>
<dbReference type="InterPro" id="IPR006047">
    <property type="entry name" value="GH13_cat_dom"/>
</dbReference>
<dbReference type="EMBL" id="JAAFAN010000030">
    <property type="protein sequence ID" value="NDO89870.1"/>
    <property type="molecule type" value="Genomic_DNA"/>
</dbReference>
<keyword evidence="8 9" id="KW-0119">Carbohydrate metabolism</keyword>
<comment type="catalytic activity">
    <reaction evidence="1 9">
        <text>Transfers a segment of a (1-&gt;4)-alpha-D-glucan chain to a primary hydroxy group in a similar glucan chain.</text>
        <dbReference type="EC" id="2.4.1.18"/>
    </reaction>
</comment>
<evidence type="ECO:0000256" key="9">
    <source>
        <dbReference type="HAMAP-Rule" id="MF_00685"/>
    </source>
</evidence>
<protein>
    <recommendedName>
        <fullName evidence="9">1,4-alpha-glucan branching enzyme GlgB</fullName>
        <ecNumber evidence="9">2.4.1.18</ecNumber>
    </recommendedName>
    <alternativeName>
        <fullName evidence="9">1,4-alpha-D-glucan:1,4-alpha-D-glucan 6-glucosyl-transferase</fullName>
    </alternativeName>
    <alternativeName>
        <fullName evidence="9">Alpha-(1-&gt;4)-glucan branching enzyme</fullName>
    </alternativeName>
    <alternativeName>
        <fullName evidence="9">Glycogen branching enzyme</fullName>
        <shortName evidence="9">BE</shortName>
    </alternativeName>
</protein>
<dbReference type="InterPro" id="IPR014756">
    <property type="entry name" value="Ig_E-set"/>
</dbReference>
<proteinExistence type="inferred from homology"/>
<dbReference type="InterPro" id="IPR037439">
    <property type="entry name" value="Branching_enzy"/>
</dbReference>
<keyword evidence="7 9" id="KW-0320">Glycogen biosynthesis</keyword>
<keyword evidence="5 9" id="KW-0328">Glycosyltransferase</keyword>
<keyword evidence="6 9" id="KW-0808">Transferase</keyword>
<comment type="similarity">
    <text evidence="3 9">Belongs to the glycosyl hydrolase 13 family. GlgB subfamily.</text>
</comment>
<dbReference type="Pfam" id="PF00128">
    <property type="entry name" value="Alpha-amylase"/>
    <property type="match status" value="1"/>
</dbReference>
<comment type="function">
    <text evidence="9">Catalyzes the formation of the alpha-1,6-glucosidic linkages in glycogen by scission of a 1,4-alpha-linked oligosaccharide from growing alpha-1,4-glucan chains and the subsequent attachment of the oligosaccharide to the alpha-1,6 position.</text>
</comment>
<evidence type="ECO:0000256" key="7">
    <source>
        <dbReference type="ARBA" id="ARBA00023056"/>
    </source>
</evidence>
<sequence>MTGPADSATPPPVVVPPDALAAAAAGRTFDPHAVLGPHLADDTADARAVVRVLRPLADEVVVVTTDGEHAAAHEQDGVWAAVVPVHRGEDGTRHAPDYRVRARYGQETTTVDDPYRFLPTLGEVDLHLVREGRHEELWRVLGANVRTYPSALGDTTGTAFAVWAPNARAVRVIGDFNGWGPTHPMRSLGSSGVWELFVPGVGAGTRYKYEILGPDGSWRQKADPLAKAAEVPPATASVVVESRFTWTDDAWLADRAAHDPHTRPLSVYEVHLGSWRQGLSYRDLAEQLTEYVVEQGFTHVELLPVAEHPFGGSWGYQVTGYYAPTSRFGHPDDLRYLVDRLHAAGVGVIVDWVPAHFPRDEWALARFDGTPCYEHADPLRGEQPDWGTFVFDFGRNEVRNFLVANATYWLEEFHVDALRVDAVASMLYLDYSRGPGQWHPNVHGGRENLEAIAFLQEANATAYRRTPGVMMIAEESTAWPGVTRPTSAGGLGFGLKWNMGWMNDSLRYVAEEPINRRYHHHEITFSMVYAYSEQFVLPISHDEVVHGKGSLYGKMPGDDWQKRAGVRAFLAYQWAHPGKQLLFMGSEIGQHSEWNEGRSLDWDGLAADPGRQGVQRAVRDLNALYRATPALWELDHDPAGFEWLDADDADHNVLAFLRRSRDGGEVAVVVNFAGTPHEGYRVALPAGGAWREVLNTDAEAYGGSGVGNLGEVEAEPVPWKGRAWSATLRVPPLGALYLVPAQAPGVAQ</sequence>
<dbReference type="InterPro" id="IPR006048">
    <property type="entry name" value="A-amylase/branching_C"/>
</dbReference>
<dbReference type="Proteomes" id="UP000471672">
    <property type="component" value="Unassembled WGS sequence"/>
</dbReference>
<dbReference type="InterPro" id="IPR006407">
    <property type="entry name" value="GlgB"/>
</dbReference>
<dbReference type="SUPFAM" id="SSF51011">
    <property type="entry name" value="Glycosyl hydrolase domain"/>
    <property type="match status" value="1"/>
</dbReference>
<evidence type="ECO:0000313" key="11">
    <source>
        <dbReference type="EMBL" id="NDO89870.1"/>
    </source>
</evidence>
<evidence type="ECO:0000256" key="6">
    <source>
        <dbReference type="ARBA" id="ARBA00022679"/>
    </source>
</evidence>
<dbReference type="SUPFAM" id="SSF81296">
    <property type="entry name" value="E set domains"/>
    <property type="match status" value="2"/>
</dbReference>
<dbReference type="Gene3D" id="2.60.40.10">
    <property type="entry name" value="Immunoglobulins"/>
    <property type="match status" value="2"/>
</dbReference>
<dbReference type="InterPro" id="IPR017853">
    <property type="entry name" value="GH"/>
</dbReference>
<evidence type="ECO:0000313" key="12">
    <source>
        <dbReference type="Proteomes" id="UP000471672"/>
    </source>
</evidence>
<dbReference type="Pfam" id="PF22019">
    <property type="entry name" value="GlgB_N"/>
    <property type="match status" value="1"/>
</dbReference>
<dbReference type="NCBIfam" id="NF003811">
    <property type="entry name" value="PRK05402.1"/>
    <property type="match status" value="1"/>
</dbReference>
<comment type="subunit">
    <text evidence="9">Monomer.</text>
</comment>
<evidence type="ECO:0000256" key="4">
    <source>
        <dbReference type="ARBA" id="ARBA00022600"/>
    </source>
</evidence>
<dbReference type="GO" id="GO:0003844">
    <property type="term" value="F:1,4-alpha-glucan branching enzyme activity"/>
    <property type="evidence" value="ECO:0007669"/>
    <property type="project" value="UniProtKB-EC"/>
</dbReference>
<dbReference type="InterPro" id="IPR013783">
    <property type="entry name" value="Ig-like_fold"/>
</dbReference>
<dbReference type="CDD" id="cd02855">
    <property type="entry name" value="E_set_GBE_prok_N"/>
    <property type="match status" value="1"/>
</dbReference>
<dbReference type="SUPFAM" id="SSF51445">
    <property type="entry name" value="(Trans)glycosidases"/>
    <property type="match status" value="1"/>
</dbReference>
<evidence type="ECO:0000256" key="1">
    <source>
        <dbReference type="ARBA" id="ARBA00000826"/>
    </source>
</evidence>
<dbReference type="Gene3D" id="3.20.20.80">
    <property type="entry name" value="Glycosidases"/>
    <property type="match status" value="1"/>
</dbReference>
<dbReference type="PANTHER" id="PTHR43651">
    <property type="entry name" value="1,4-ALPHA-GLUCAN-BRANCHING ENZYME"/>
    <property type="match status" value="1"/>
</dbReference>
<dbReference type="Pfam" id="PF02922">
    <property type="entry name" value="CBM_48"/>
    <property type="match status" value="1"/>
</dbReference>
<feature type="active site" description="Proton donor" evidence="9">
    <location>
        <position position="474"/>
    </location>
</feature>
<dbReference type="HAMAP" id="MF_00685">
    <property type="entry name" value="GlgB"/>
    <property type="match status" value="1"/>
</dbReference>